<dbReference type="Gene3D" id="3.20.20.150">
    <property type="entry name" value="Divalent-metal-dependent TIM barrel enzymes"/>
    <property type="match status" value="1"/>
</dbReference>
<protein>
    <submittedName>
        <fullName evidence="2">Unannotated protein</fullName>
    </submittedName>
</protein>
<sequence>MHLSMHNWMRSEPIETTIARLAKYGYKSIEISGEPTIYDSKHVRGLLDHYKLNCWGAVTLMIDRRNMQSSDEAKRAASVQYVKDVITFVHELDGQIVTLVPGTVGKIVPDSTPENEWKWLVEGTKEIYEHSEKLGIRVGVEPLNRFESYLITRAEQALALCDAVGPNLGVTLDAFHINIEESNLFDAIRLVGDKLVDFHVADNNRMPAGYGDYNWAQVIEVLTSINYKGALTAEFVAPVDRTPANKYPNALETNFEGLDIDPEQLKFIIDHGSSVLTEEFYNWLVQVNSEHLLPLIDNKF</sequence>
<dbReference type="PANTHER" id="PTHR12110">
    <property type="entry name" value="HYDROXYPYRUVATE ISOMERASE"/>
    <property type="match status" value="1"/>
</dbReference>
<dbReference type="AlphaFoldDB" id="A0A6J6D6X0"/>
<feature type="domain" description="Xylose isomerase-like TIM barrel" evidence="1">
    <location>
        <begin position="19"/>
        <end position="242"/>
    </location>
</feature>
<dbReference type="PANTHER" id="PTHR12110:SF21">
    <property type="entry name" value="XYLOSE ISOMERASE-LIKE TIM BARREL DOMAIN-CONTAINING PROTEIN"/>
    <property type="match status" value="1"/>
</dbReference>
<dbReference type="InterPro" id="IPR036237">
    <property type="entry name" value="Xyl_isomerase-like_sf"/>
</dbReference>
<evidence type="ECO:0000313" key="2">
    <source>
        <dbReference type="EMBL" id="CAB4559691.1"/>
    </source>
</evidence>
<dbReference type="InterPro" id="IPR013022">
    <property type="entry name" value="Xyl_isomerase-like_TIM-brl"/>
</dbReference>
<gene>
    <name evidence="2" type="ORF">UFOPK1591_00645</name>
</gene>
<dbReference type="Pfam" id="PF01261">
    <property type="entry name" value="AP_endonuc_2"/>
    <property type="match status" value="1"/>
</dbReference>
<evidence type="ECO:0000259" key="1">
    <source>
        <dbReference type="Pfam" id="PF01261"/>
    </source>
</evidence>
<name>A0A6J6D6X0_9ZZZZ</name>
<dbReference type="EMBL" id="CAEZTD010000038">
    <property type="protein sequence ID" value="CAB4559691.1"/>
    <property type="molecule type" value="Genomic_DNA"/>
</dbReference>
<dbReference type="InterPro" id="IPR050312">
    <property type="entry name" value="IolE/XylAMocC-like"/>
</dbReference>
<proteinExistence type="predicted"/>
<accession>A0A6J6D6X0</accession>
<reference evidence="2" key="1">
    <citation type="submission" date="2020-05" db="EMBL/GenBank/DDBJ databases">
        <authorList>
            <person name="Chiriac C."/>
            <person name="Salcher M."/>
            <person name="Ghai R."/>
            <person name="Kavagutti S V."/>
        </authorList>
    </citation>
    <scope>NUCLEOTIDE SEQUENCE</scope>
</reference>
<dbReference type="SUPFAM" id="SSF51658">
    <property type="entry name" value="Xylose isomerase-like"/>
    <property type="match status" value="1"/>
</dbReference>
<organism evidence="2">
    <name type="scientific">freshwater metagenome</name>
    <dbReference type="NCBI Taxonomy" id="449393"/>
    <lineage>
        <taxon>unclassified sequences</taxon>
        <taxon>metagenomes</taxon>
        <taxon>ecological metagenomes</taxon>
    </lineage>
</organism>